<keyword evidence="1" id="KW-0732">Signal</keyword>
<reference evidence="2 3" key="1">
    <citation type="submission" date="2018-06" db="EMBL/GenBank/DDBJ databases">
        <authorList>
            <consortium name="Pathogen Informatics"/>
            <person name="Doyle S."/>
        </authorList>
    </citation>
    <scope>NUCLEOTIDE SEQUENCE [LARGE SCALE GENOMIC DNA]</scope>
    <source>
        <strain evidence="2 3">NCTC10736</strain>
    </source>
</reference>
<dbReference type="PANTHER" id="PTHR33361">
    <property type="entry name" value="GLR0591 PROTEIN"/>
    <property type="match status" value="1"/>
</dbReference>
<dbReference type="Proteomes" id="UP000255061">
    <property type="component" value="Unassembled WGS sequence"/>
</dbReference>
<dbReference type="EMBL" id="UGYV01000001">
    <property type="protein sequence ID" value="SUI89095.1"/>
    <property type="molecule type" value="Genomic_DNA"/>
</dbReference>
<evidence type="ECO:0000313" key="3">
    <source>
        <dbReference type="Proteomes" id="UP000255061"/>
    </source>
</evidence>
<dbReference type="RefSeq" id="WP_115406602.1">
    <property type="nucleotide sequence ID" value="NZ_UGYV01000001.1"/>
</dbReference>
<evidence type="ECO:0000256" key="1">
    <source>
        <dbReference type="SAM" id="SignalP"/>
    </source>
</evidence>
<accession>A0A380AWI0</accession>
<evidence type="ECO:0000313" key="2">
    <source>
        <dbReference type="EMBL" id="SUI89095.1"/>
    </source>
</evidence>
<protein>
    <submittedName>
        <fullName evidence="2">Bacterial protein of uncharacterized function (DUF885)</fullName>
    </submittedName>
</protein>
<dbReference type="PROSITE" id="PS51257">
    <property type="entry name" value="PROKAR_LIPOPROTEIN"/>
    <property type="match status" value="1"/>
</dbReference>
<sequence length="603" mass="67857">MHKLLTPSLLICALSACSATQTTNNIQPVAPQKISAVQSQVEPIAPALQAIIDQSWQLQLSASPEMAYSMGNASAAGKLADLSPAALAKLNQGQIAVLAQLKALDRSSLSKEDRINAQILEDQIQNDVDLYRFKDYYLPITAESGFHAYITSIAQGKFNTLEDYRNYIAKLNALPTYFAQQTHWLKQGLAEGITPPKVTLNGFEDSISAYIVPVEKSGYFKPFTQYPSYFTEAQKAQLTQEGRALVEQKVLPLYQNFYNFMTQEYIPNARENIAANSLPNGAEFYENRVRYYTTLNMTSAQVHELGLKEVQRIRQEMEQVIKSVGFKGSFADFLHFLRTDPQFYTTSAEQLLKEAAFVAKKADAMLPKYFGKLPRKTYGIAPVPAEIAPKYTTGRYSGSNSDDEPGYYWVNTYALDKRPLYELEALTLHEAVPGHHLQISLNSELTSLPDFRRYGYISAFGEGWGLYCEYLGLEAGFYQDPYSNFGRLTYEMWRAARLVVDTGMHAQGWSRQQAINFMASNTALSLHNVTTEIDRYISWPGQALSYKIGELTIKRLRAKAEQELGDKFDIRAFHDAVLENGSVPMPILEQQINDFIDSKKATL</sequence>
<dbReference type="AlphaFoldDB" id="A0A380AWI0"/>
<organism evidence="2 3">
    <name type="scientific">Shewanella morhuae</name>
    <dbReference type="NCBI Taxonomy" id="365591"/>
    <lineage>
        <taxon>Bacteria</taxon>
        <taxon>Pseudomonadati</taxon>
        <taxon>Pseudomonadota</taxon>
        <taxon>Gammaproteobacteria</taxon>
        <taxon>Alteromonadales</taxon>
        <taxon>Shewanellaceae</taxon>
        <taxon>Shewanella</taxon>
    </lineage>
</organism>
<proteinExistence type="predicted"/>
<gene>
    <name evidence="2" type="ORF">NCTC10736_02998</name>
</gene>
<dbReference type="InterPro" id="IPR010281">
    <property type="entry name" value="DUF885"/>
</dbReference>
<dbReference type="PANTHER" id="PTHR33361:SF2">
    <property type="entry name" value="DUF885 DOMAIN-CONTAINING PROTEIN"/>
    <property type="match status" value="1"/>
</dbReference>
<feature type="chain" id="PRO_5016929086" evidence="1">
    <location>
        <begin position="19"/>
        <end position="603"/>
    </location>
</feature>
<dbReference type="Pfam" id="PF05960">
    <property type="entry name" value="DUF885"/>
    <property type="match status" value="1"/>
</dbReference>
<feature type="signal peptide" evidence="1">
    <location>
        <begin position="1"/>
        <end position="18"/>
    </location>
</feature>
<name>A0A380AWI0_9GAMM</name>